<evidence type="ECO:0000256" key="2">
    <source>
        <dbReference type="SAM" id="SignalP"/>
    </source>
</evidence>
<evidence type="ECO:0000256" key="1">
    <source>
        <dbReference type="SAM" id="MobiDB-lite"/>
    </source>
</evidence>
<dbReference type="EMBL" id="BSSA01000060">
    <property type="protein sequence ID" value="GLW75409.1"/>
    <property type="molecule type" value="Genomic_DNA"/>
</dbReference>
<dbReference type="AlphaFoldDB" id="A0A9W6V4E0"/>
<sequence>MTSTRIAKAAAVLTLSLGALLLTPVAASATDATTAPATAPATAPTTTPAPPATATTDSLGWGG</sequence>
<comment type="caution">
    <text evidence="3">The sequence shown here is derived from an EMBL/GenBank/DDBJ whole genome shotgun (WGS) entry which is preliminary data.</text>
</comment>
<proteinExistence type="predicted"/>
<dbReference type="RefSeq" id="WP_285740934.1">
    <property type="nucleotide sequence ID" value="NZ_BSSA01000060.1"/>
</dbReference>
<feature type="signal peptide" evidence="2">
    <location>
        <begin position="1"/>
        <end position="29"/>
    </location>
</feature>
<protein>
    <submittedName>
        <fullName evidence="3">Uncharacterized protein</fullName>
    </submittedName>
</protein>
<evidence type="ECO:0000313" key="3">
    <source>
        <dbReference type="EMBL" id="GLW75409.1"/>
    </source>
</evidence>
<feature type="compositionally biased region" description="Low complexity" evidence="1">
    <location>
        <begin position="31"/>
        <end position="56"/>
    </location>
</feature>
<reference evidence="3" key="1">
    <citation type="submission" date="2023-02" db="EMBL/GenBank/DDBJ databases">
        <title>Kitasatospora phosalacinea NBRC 14627.</title>
        <authorList>
            <person name="Ichikawa N."/>
            <person name="Sato H."/>
            <person name="Tonouchi N."/>
        </authorList>
    </citation>
    <scope>NUCLEOTIDE SEQUENCE</scope>
    <source>
        <strain evidence="3">NBRC 14627</strain>
    </source>
</reference>
<dbReference type="Proteomes" id="UP001165041">
    <property type="component" value="Unassembled WGS sequence"/>
</dbReference>
<evidence type="ECO:0000313" key="4">
    <source>
        <dbReference type="Proteomes" id="UP001165041"/>
    </source>
</evidence>
<name>A0A9W6V4E0_9ACTN</name>
<feature type="chain" id="PRO_5040789897" evidence="2">
    <location>
        <begin position="30"/>
        <end position="63"/>
    </location>
</feature>
<gene>
    <name evidence="3" type="ORF">Kpho02_77060</name>
</gene>
<organism evidence="3 4">
    <name type="scientific">Kitasatospora phosalacinea</name>
    <dbReference type="NCBI Taxonomy" id="2065"/>
    <lineage>
        <taxon>Bacteria</taxon>
        <taxon>Bacillati</taxon>
        <taxon>Actinomycetota</taxon>
        <taxon>Actinomycetes</taxon>
        <taxon>Kitasatosporales</taxon>
        <taxon>Streptomycetaceae</taxon>
        <taxon>Kitasatospora</taxon>
    </lineage>
</organism>
<keyword evidence="2" id="KW-0732">Signal</keyword>
<feature type="region of interest" description="Disordered" evidence="1">
    <location>
        <begin position="31"/>
        <end position="63"/>
    </location>
</feature>
<accession>A0A9W6V4E0</accession>